<evidence type="ECO:0000313" key="4">
    <source>
        <dbReference type="Proteomes" id="UP001642540"/>
    </source>
</evidence>
<evidence type="ECO:0000313" key="3">
    <source>
        <dbReference type="EMBL" id="CAL8123535.1"/>
    </source>
</evidence>
<feature type="compositionally biased region" description="Basic residues" evidence="1">
    <location>
        <begin position="13"/>
        <end position="29"/>
    </location>
</feature>
<gene>
    <name evidence="3" type="ORF">ODALV1_LOCUS20229</name>
</gene>
<keyword evidence="4" id="KW-1185">Reference proteome</keyword>
<evidence type="ECO:0000256" key="1">
    <source>
        <dbReference type="SAM" id="MobiDB-lite"/>
    </source>
</evidence>
<keyword evidence="2" id="KW-1133">Transmembrane helix</keyword>
<feature type="region of interest" description="Disordered" evidence="1">
    <location>
        <begin position="13"/>
        <end position="34"/>
    </location>
</feature>
<reference evidence="3 4" key="1">
    <citation type="submission" date="2024-08" db="EMBL/GenBank/DDBJ databases">
        <authorList>
            <person name="Cucini C."/>
            <person name="Frati F."/>
        </authorList>
    </citation>
    <scope>NUCLEOTIDE SEQUENCE [LARGE SCALE GENOMIC DNA]</scope>
</reference>
<dbReference type="EMBL" id="CAXLJM020000068">
    <property type="protein sequence ID" value="CAL8123535.1"/>
    <property type="molecule type" value="Genomic_DNA"/>
</dbReference>
<accession>A0ABP1RA11</accession>
<keyword evidence="2" id="KW-0812">Transmembrane</keyword>
<feature type="transmembrane region" description="Helical" evidence="2">
    <location>
        <begin position="45"/>
        <end position="66"/>
    </location>
</feature>
<evidence type="ECO:0000256" key="2">
    <source>
        <dbReference type="SAM" id="Phobius"/>
    </source>
</evidence>
<feature type="region of interest" description="Disordered" evidence="1">
    <location>
        <begin position="118"/>
        <end position="184"/>
    </location>
</feature>
<comment type="caution">
    <text evidence="3">The sequence shown here is derived from an EMBL/GenBank/DDBJ whole genome shotgun (WGS) entry which is preliminary data.</text>
</comment>
<protein>
    <submittedName>
        <fullName evidence="3">Uncharacterized protein</fullName>
    </submittedName>
</protein>
<feature type="compositionally biased region" description="Basic residues" evidence="1">
    <location>
        <begin position="158"/>
        <end position="168"/>
    </location>
</feature>
<dbReference type="Proteomes" id="UP001642540">
    <property type="component" value="Unassembled WGS sequence"/>
</dbReference>
<name>A0ABP1RA11_9HEXA</name>
<organism evidence="3 4">
    <name type="scientific">Orchesella dallaii</name>
    <dbReference type="NCBI Taxonomy" id="48710"/>
    <lineage>
        <taxon>Eukaryota</taxon>
        <taxon>Metazoa</taxon>
        <taxon>Ecdysozoa</taxon>
        <taxon>Arthropoda</taxon>
        <taxon>Hexapoda</taxon>
        <taxon>Collembola</taxon>
        <taxon>Entomobryomorpha</taxon>
        <taxon>Entomobryoidea</taxon>
        <taxon>Orchesellidae</taxon>
        <taxon>Orchesellinae</taxon>
        <taxon>Orchesella</taxon>
    </lineage>
</organism>
<proteinExistence type="predicted"/>
<feature type="transmembrane region" description="Helical" evidence="2">
    <location>
        <begin position="78"/>
        <end position="99"/>
    </location>
</feature>
<keyword evidence="2" id="KW-0472">Membrane</keyword>
<sequence>MHGIGAHSALAIKRQRRRREQNRKGKQPAHHSDHYEADNKVMGTITMFHVGAVFLLLACFLMLGAVLTSESRQETAELVGTGIICLVIGLFLVILNRFYGQKEEDDLANYVESRLGRSRSGQRLYHESESMPENLGEAGPSASVSMESDISRDMSKTKGNKRGKKKNKQSGIEVEPTAVNGGQGPKVMVDLANEHNQYRNSSATYHNDVSSASVTLDRIAEEQAIAGVTGIGIDHQHQQISYVNTSYDDGSSSRGASNNLYRVYDRDYARAGGAV</sequence>